<sequence>MIGVGMNNASRGTQDPENADSGPSSGAIKLAITTLIGLWLPWIGFAYWYAQVGGFHSGIFAPGTMEFLGFTVATWVVTPLFTLIYIVYARRSGPRNAYDQAMFAIEWLILIGMWVFIAVPFVGR</sequence>
<dbReference type="EMBL" id="LOTN01000019">
    <property type="protein sequence ID" value="KUZ93280.1"/>
    <property type="molecule type" value="Genomic_DNA"/>
</dbReference>
<keyword evidence="2" id="KW-0472">Membrane</keyword>
<evidence type="ECO:0000313" key="4">
    <source>
        <dbReference type="Proteomes" id="UP000065521"/>
    </source>
</evidence>
<proteinExistence type="predicted"/>
<feature type="compositionally biased region" description="Polar residues" evidence="1">
    <location>
        <begin position="7"/>
        <end position="22"/>
    </location>
</feature>
<feature type="transmembrane region" description="Helical" evidence="2">
    <location>
        <begin position="101"/>
        <end position="122"/>
    </location>
</feature>
<name>A0A102IVY5_9BURK</name>
<organism evidence="3 4">
    <name type="scientific">Burkholderia ubonensis</name>
    <dbReference type="NCBI Taxonomy" id="101571"/>
    <lineage>
        <taxon>Bacteria</taxon>
        <taxon>Pseudomonadati</taxon>
        <taxon>Pseudomonadota</taxon>
        <taxon>Betaproteobacteria</taxon>
        <taxon>Burkholderiales</taxon>
        <taxon>Burkholderiaceae</taxon>
        <taxon>Burkholderia</taxon>
        <taxon>Burkholderia cepacia complex</taxon>
    </lineage>
</organism>
<evidence type="ECO:0000313" key="3">
    <source>
        <dbReference type="EMBL" id="KUZ93280.1"/>
    </source>
</evidence>
<comment type="caution">
    <text evidence="3">The sequence shown here is derived from an EMBL/GenBank/DDBJ whole genome shotgun (WGS) entry which is preliminary data.</text>
</comment>
<reference evidence="3 4" key="1">
    <citation type="submission" date="2015-11" db="EMBL/GenBank/DDBJ databases">
        <title>Expanding the genomic diversity of Burkholderia species for the development of highly accurate diagnostics.</title>
        <authorList>
            <person name="Sahl J."/>
            <person name="Keim P."/>
            <person name="Wagner D."/>
        </authorList>
    </citation>
    <scope>NUCLEOTIDE SEQUENCE [LARGE SCALE GENOMIC DNA]</scope>
    <source>
        <strain evidence="3 4">RF32-BP4</strain>
    </source>
</reference>
<evidence type="ECO:0000256" key="2">
    <source>
        <dbReference type="SAM" id="Phobius"/>
    </source>
</evidence>
<accession>A0A102IVY5</accession>
<protein>
    <submittedName>
        <fullName evidence="3">Uncharacterized protein</fullName>
    </submittedName>
</protein>
<dbReference type="Proteomes" id="UP000065521">
    <property type="component" value="Unassembled WGS sequence"/>
</dbReference>
<keyword evidence="2" id="KW-1133">Transmembrane helix</keyword>
<feature type="transmembrane region" description="Helical" evidence="2">
    <location>
        <begin position="30"/>
        <end position="50"/>
    </location>
</feature>
<keyword evidence="2" id="KW-0812">Transmembrane</keyword>
<dbReference type="AlphaFoldDB" id="A0A102IVY5"/>
<feature type="transmembrane region" description="Helical" evidence="2">
    <location>
        <begin position="70"/>
        <end position="89"/>
    </location>
</feature>
<gene>
    <name evidence="3" type="ORF">WI38_09535</name>
</gene>
<evidence type="ECO:0000256" key="1">
    <source>
        <dbReference type="SAM" id="MobiDB-lite"/>
    </source>
</evidence>
<feature type="region of interest" description="Disordered" evidence="1">
    <location>
        <begin position="1"/>
        <end position="22"/>
    </location>
</feature>